<accession>A0AA39PH94</accession>
<sequence>MAQQEPSSTQDLLTASPDTTLAPIELTASQIVHYFQMPEGLLDSPHLLKSYQALNKTLRSTQLQVNELIEKNRLLEMSMLSRSKKGHDNSLMPEQTSDIRHFAHRCVTTIDPWVDNAEIFQVCESVDNTLILSPKRYESLDSEEQGLYAEVYAVLKEEHHFFFKRNYSPAVKKFIRSASDGHSACVSHIKHEAFYTIFGALLPPSAAVKGFDPFSDPVCQQLLGFNVQKKVLLAIFFGATSIKERKVVKKKPTNAVLWNVEQITLGAITFAAIIACYVLSGDKHFDKCDFKYYKMTIIQNLNKSHMVANETIACNRELASAATVNVAVDELVSSVAGVTLDTAASQETDPTATGPKNRSQIDVVETGGTVPSEGRVDFDRLQQQLLSHKRHLSLKCRLLIETLVQPVKLEHRRMMTLLRRMIYMGLDFSVWHVFVASMFNVICSLHSNLN</sequence>
<gene>
    <name evidence="2" type="ORF">EDD18DRAFT_1112007</name>
</gene>
<evidence type="ECO:0000313" key="2">
    <source>
        <dbReference type="EMBL" id="KAK0484202.1"/>
    </source>
</evidence>
<keyword evidence="1" id="KW-0812">Transmembrane</keyword>
<dbReference type="AlphaFoldDB" id="A0AA39PH94"/>
<dbReference type="EMBL" id="JAUEPU010000057">
    <property type="protein sequence ID" value="KAK0484202.1"/>
    <property type="molecule type" value="Genomic_DNA"/>
</dbReference>
<name>A0AA39PH94_9AGAR</name>
<comment type="caution">
    <text evidence="2">The sequence shown here is derived from an EMBL/GenBank/DDBJ whole genome shotgun (WGS) entry which is preliminary data.</text>
</comment>
<keyword evidence="1" id="KW-0472">Membrane</keyword>
<organism evidence="2 3">
    <name type="scientific">Armillaria luteobubalina</name>
    <dbReference type="NCBI Taxonomy" id="153913"/>
    <lineage>
        <taxon>Eukaryota</taxon>
        <taxon>Fungi</taxon>
        <taxon>Dikarya</taxon>
        <taxon>Basidiomycota</taxon>
        <taxon>Agaricomycotina</taxon>
        <taxon>Agaricomycetes</taxon>
        <taxon>Agaricomycetidae</taxon>
        <taxon>Agaricales</taxon>
        <taxon>Marasmiineae</taxon>
        <taxon>Physalacriaceae</taxon>
        <taxon>Armillaria</taxon>
    </lineage>
</organism>
<feature type="transmembrane region" description="Helical" evidence="1">
    <location>
        <begin position="421"/>
        <end position="442"/>
    </location>
</feature>
<protein>
    <submittedName>
        <fullName evidence="2">Uncharacterized protein</fullName>
    </submittedName>
</protein>
<evidence type="ECO:0000313" key="3">
    <source>
        <dbReference type="Proteomes" id="UP001175228"/>
    </source>
</evidence>
<evidence type="ECO:0000256" key="1">
    <source>
        <dbReference type="SAM" id="Phobius"/>
    </source>
</evidence>
<dbReference type="InterPro" id="IPR046521">
    <property type="entry name" value="DUF6698"/>
</dbReference>
<keyword evidence="1" id="KW-1133">Transmembrane helix</keyword>
<proteinExistence type="predicted"/>
<reference evidence="2" key="1">
    <citation type="submission" date="2023-06" db="EMBL/GenBank/DDBJ databases">
        <authorList>
            <consortium name="Lawrence Berkeley National Laboratory"/>
            <person name="Ahrendt S."/>
            <person name="Sahu N."/>
            <person name="Indic B."/>
            <person name="Wong-Bajracharya J."/>
            <person name="Merenyi Z."/>
            <person name="Ke H.-M."/>
            <person name="Monk M."/>
            <person name="Kocsube S."/>
            <person name="Drula E."/>
            <person name="Lipzen A."/>
            <person name="Balint B."/>
            <person name="Henrissat B."/>
            <person name="Andreopoulos B."/>
            <person name="Martin F.M."/>
            <person name="Harder C.B."/>
            <person name="Rigling D."/>
            <person name="Ford K.L."/>
            <person name="Foster G.D."/>
            <person name="Pangilinan J."/>
            <person name="Papanicolaou A."/>
            <person name="Barry K."/>
            <person name="LaButti K."/>
            <person name="Viragh M."/>
            <person name="Koriabine M."/>
            <person name="Yan M."/>
            <person name="Riley R."/>
            <person name="Champramary S."/>
            <person name="Plett K.L."/>
            <person name="Tsai I.J."/>
            <person name="Slot J."/>
            <person name="Sipos G."/>
            <person name="Plett J."/>
            <person name="Nagy L.G."/>
            <person name="Grigoriev I.V."/>
        </authorList>
    </citation>
    <scope>NUCLEOTIDE SEQUENCE</scope>
    <source>
        <strain evidence="2">HWK02</strain>
    </source>
</reference>
<keyword evidence="3" id="KW-1185">Reference proteome</keyword>
<dbReference type="Proteomes" id="UP001175228">
    <property type="component" value="Unassembled WGS sequence"/>
</dbReference>
<dbReference type="Pfam" id="PF20414">
    <property type="entry name" value="DUF6698"/>
    <property type="match status" value="1"/>
</dbReference>